<name>A0A7S2A4T6_TRICV</name>
<gene>
    <name evidence="1" type="ORF">OSIN01602_LOCUS19036</name>
</gene>
<reference evidence="1" key="1">
    <citation type="submission" date="2021-01" db="EMBL/GenBank/DDBJ databases">
        <authorList>
            <person name="Corre E."/>
            <person name="Pelletier E."/>
            <person name="Niang G."/>
            <person name="Scheremetjew M."/>
            <person name="Finn R."/>
            <person name="Kale V."/>
            <person name="Holt S."/>
            <person name="Cochrane G."/>
            <person name="Meng A."/>
            <person name="Brown T."/>
            <person name="Cohen L."/>
        </authorList>
    </citation>
    <scope>NUCLEOTIDE SEQUENCE</scope>
    <source>
        <strain evidence="1">Grunow 1884</strain>
    </source>
</reference>
<proteinExistence type="predicted"/>
<sequence>MATPNDRHSSLFSDPIRDSIRWDKRKLGKYHPSRTQLADFAPSAPNPTAGKACSSQPTCSAGTLAERLQPGMHLWDPGILSPPAQIKVQVQKRHMATLH</sequence>
<protein>
    <submittedName>
        <fullName evidence="1">Uncharacterized protein</fullName>
    </submittedName>
</protein>
<accession>A0A7S2A4T6</accession>
<organism evidence="1">
    <name type="scientific">Trieres chinensis</name>
    <name type="common">Marine centric diatom</name>
    <name type="synonym">Odontella sinensis</name>
    <dbReference type="NCBI Taxonomy" id="1514140"/>
    <lineage>
        <taxon>Eukaryota</taxon>
        <taxon>Sar</taxon>
        <taxon>Stramenopiles</taxon>
        <taxon>Ochrophyta</taxon>
        <taxon>Bacillariophyta</taxon>
        <taxon>Mediophyceae</taxon>
        <taxon>Biddulphiophycidae</taxon>
        <taxon>Eupodiscales</taxon>
        <taxon>Parodontellaceae</taxon>
        <taxon>Trieres</taxon>
    </lineage>
</organism>
<dbReference type="AlphaFoldDB" id="A0A7S2A4T6"/>
<dbReference type="EMBL" id="HBGO01033011">
    <property type="protein sequence ID" value="CAD9357624.1"/>
    <property type="molecule type" value="Transcribed_RNA"/>
</dbReference>
<evidence type="ECO:0000313" key="1">
    <source>
        <dbReference type="EMBL" id="CAD9357624.1"/>
    </source>
</evidence>